<dbReference type="Pfam" id="PF16111">
    <property type="entry name" value="DUF4829"/>
    <property type="match status" value="1"/>
</dbReference>
<evidence type="ECO:0000259" key="1">
    <source>
        <dbReference type="Pfam" id="PF16111"/>
    </source>
</evidence>
<name>A0A917ALT8_9BACI</name>
<dbReference type="AlphaFoldDB" id="A0A917ALT8"/>
<evidence type="ECO:0000313" key="3">
    <source>
        <dbReference type="Proteomes" id="UP000605259"/>
    </source>
</evidence>
<feature type="domain" description="DUF4829" evidence="1">
    <location>
        <begin position="39"/>
        <end position="154"/>
    </location>
</feature>
<evidence type="ECO:0000313" key="2">
    <source>
        <dbReference type="EMBL" id="GGE61002.1"/>
    </source>
</evidence>
<keyword evidence="3" id="KW-1185">Reference proteome</keyword>
<sequence length="155" mass="17973">MRKIIILGILSMMLGVFFGWAKEGDTEATNKEVINKNPQKVIEDYFKYKNERNVEKLNALYYEEISDFRLDNVESIKLRYIKEDVTNRMTEGYLKYGPGKTQGITKENIKAYDVTYEVTYKDENIEPLTNGVHDISFVVIRDSEDSPWLIGGQGQ</sequence>
<organism evidence="2 3">
    <name type="scientific">Priestia taiwanensis</name>
    <dbReference type="NCBI Taxonomy" id="1347902"/>
    <lineage>
        <taxon>Bacteria</taxon>
        <taxon>Bacillati</taxon>
        <taxon>Bacillota</taxon>
        <taxon>Bacilli</taxon>
        <taxon>Bacillales</taxon>
        <taxon>Bacillaceae</taxon>
        <taxon>Priestia</taxon>
    </lineage>
</organism>
<reference evidence="2" key="2">
    <citation type="submission" date="2020-09" db="EMBL/GenBank/DDBJ databases">
        <authorList>
            <person name="Sun Q."/>
            <person name="Zhou Y."/>
        </authorList>
    </citation>
    <scope>NUCLEOTIDE SEQUENCE</scope>
    <source>
        <strain evidence="2">CGMCC 1.12698</strain>
    </source>
</reference>
<proteinExistence type="predicted"/>
<dbReference type="InterPro" id="IPR032256">
    <property type="entry name" value="DUF4829"/>
</dbReference>
<gene>
    <name evidence="2" type="ORF">GCM10007140_09120</name>
</gene>
<dbReference type="EMBL" id="BMFK01000001">
    <property type="protein sequence ID" value="GGE61002.1"/>
    <property type="molecule type" value="Genomic_DNA"/>
</dbReference>
<protein>
    <recommendedName>
        <fullName evidence="1">DUF4829 domain-containing protein</fullName>
    </recommendedName>
</protein>
<dbReference type="Proteomes" id="UP000605259">
    <property type="component" value="Unassembled WGS sequence"/>
</dbReference>
<dbReference type="RefSeq" id="WP_188387234.1">
    <property type="nucleotide sequence ID" value="NZ_BMFK01000001.1"/>
</dbReference>
<comment type="caution">
    <text evidence="2">The sequence shown here is derived from an EMBL/GenBank/DDBJ whole genome shotgun (WGS) entry which is preliminary data.</text>
</comment>
<accession>A0A917ALT8</accession>
<reference evidence="2" key="1">
    <citation type="journal article" date="2014" name="Int. J. Syst. Evol. Microbiol.">
        <title>Complete genome sequence of Corynebacterium casei LMG S-19264T (=DSM 44701T), isolated from a smear-ripened cheese.</title>
        <authorList>
            <consortium name="US DOE Joint Genome Institute (JGI-PGF)"/>
            <person name="Walter F."/>
            <person name="Albersmeier A."/>
            <person name="Kalinowski J."/>
            <person name="Ruckert C."/>
        </authorList>
    </citation>
    <scope>NUCLEOTIDE SEQUENCE</scope>
    <source>
        <strain evidence="2">CGMCC 1.12698</strain>
    </source>
</reference>